<dbReference type="PANTHER" id="PTHR31465">
    <property type="entry name" value="PROTEIN RTA1-RELATED"/>
    <property type="match status" value="1"/>
</dbReference>
<comment type="caution">
    <text evidence="7">The sequence shown here is derived from an EMBL/GenBank/DDBJ whole genome shotgun (WGS) entry which is preliminary data.</text>
</comment>
<feature type="transmembrane region" description="Helical" evidence="6">
    <location>
        <begin position="83"/>
        <end position="105"/>
    </location>
</feature>
<dbReference type="InterPro" id="IPR007568">
    <property type="entry name" value="RTA1"/>
</dbReference>
<gene>
    <name evidence="7" type="ORF">N8I77_001037</name>
</gene>
<feature type="transmembrane region" description="Helical" evidence="6">
    <location>
        <begin position="256"/>
        <end position="277"/>
    </location>
</feature>
<evidence type="ECO:0000256" key="2">
    <source>
        <dbReference type="ARBA" id="ARBA00022692"/>
    </source>
</evidence>
<evidence type="ECO:0000256" key="6">
    <source>
        <dbReference type="SAM" id="Phobius"/>
    </source>
</evidence>
<keyword evidence="8" id="KW-1185">Reference proteome</keyword>
<evidence type="ECO:0000313" key="7">
    <source>
        <dbReference type="EMBL" id="KAK2614188.1"/>
    </source>
</evidence>
<feature type="transmembrane region" description="Helical" evidence="6">
    <location>
        <begin position="27"/>
        <end position="45"/>
    </location>
</feature>
<dbReference type="Pfam" id="PF04479">
    <property type="entry name" value="RTA1"/>
    <property type="match status" value="1"/>
</dbReference>
<feature type="compositionally biased region" description="Basic and acidic residues" evidence="5">
    <location>
        <begin position="316"/>
        <end position="325"/>
    </location>
</feature>
<keyword evidence="4 6" id="KW-0472">Membrane</keyword>
<dbReference type="Proteomes" id="UP001265746">
    <property type="component" value="Unassembled WGS sequence"/>
</dbReference>
<evidence type="ECO:0000256" key="5">
    <source>
        <dbReference type="SAM" id="MobiDB-lite"/>
    </source>
</evidence>
<organism evidence="7 8">
    <name type="scientific">Phomopsis amygdali</name>
    <name type="common">Fusicoccum amygdali</name>
    <dbReference type="NCBI Taxonomy" id="1214568"/>
    <lineage>
        <taxon>Eukaryota</taxon>
        <taxon>Fungi</taxon>
        <taxon>Dikarya</taxon>
        <taxon>Ascomycota</taxon>
        <taxon>Pezizomycotina</taxon>
        <taxon>Sordariomycetes</taxon>
        <taxon>Sordariomycetidae</taxon>
        <taxon>Diaporthales</taxon>
        <taxon>Diaporthaceae</taxon>
        <taxon>Diaporthe</taxon>
    </lineage>
</organism>
<dbReference type="AlphaFoldDB" id="A0AAD9SQS3"/>
<name>A0AAD9SQS3_PHOAM</name>
<proteinExistence type="predicted"/>
<keyword evidence="2 6" id="KW-0812">Transmembrane</keyword>
<feature type="transmembrane region" description="Helical" evidence="6">
    <location>
        <begin position="125"/>
        <end position="146"/>
    </location>
</feature>
<protein>
    <submittedName>
        <fullName evidence="7">Uncharacterized protein</fullName>
    </submittedName>
</protein>
<dbReference type="EMBL" id="JAUJFL010000001">
    <property type="protein sequence ID" value="KAK2614188.1"/>
    <property type="molecule type" value="Genomic_DNA"/>
</dbReference>
<feature type="transmembrane region" description="Helical" evidence="6">
    <location>
        <begin position="166"/>
        <end position="189"/>
    </location>
</feature>
<dbReference type="PANTHER" id="PTHR31465:SF8">
    <property type="entry name" value="DOMAIN PROTEIN, PUTATIVE (AFU_ORTHOLOGUE AFUA_6G14140)-RELATED"/>
    <property type="match status" value="1"/>
</dbReference>
<keyword evidence="3 6" id="KW-1133">Transmembrane helix</keyword>
<sequence>MASKCTEVTPQCPVEYTTLGYYPNKPLNIFCAAAFGVAMVIQLVVCVWKKTWAFSSFIVAGCALEVAGYAARVPLAANPWNSQAFQTQICAIILAPTLICISIYLTLKHLTLTLNPSLSRIRPKWLPFIFVPADVTCLLVQAIGGALAASGGSENRKLVDDGNRAIIAGIALQVVVLLCFGALSLDYWLRAKRWVHSSDVTPAALALWNDKKFRTFGYAVVGAYICVQIRCIYRVAEMAGGWGNVIMQDEPSFAVLDSFMVLICVYLLSCFPPGIYFPQMAKGGKSPHNKSGTSESAGEESQDIEQGGLAGEEESKEGHNSKAES</sequence>
<evidence type="ECO:0000256" key="3">
    <source>
        <dbReference type="ARBA" id="ARBA00022989"/>
    </source>
</evidence>
<feature type="region of interest" description="Disordered" evidence="5">
    <location>
        <begin position="282"/>
        <end position="325"/>
    </location>
</feature>
<evidence type="ECO:0000313" key="8">
    <source>
        <dbReference type="Proteomes" id="UP001265746"/>
    </source>
</evidence>
<reference evidence="7" key="1">
    <citation type="submission" date="2023-06" db="EMBL/GenBank/DDBJ databases">
        <authorList>
            <person name="Noh H."/>
        </authorList>
    </citation>
    <scope>NUCLEOTIDE SEQUENCE</scope>
    <source>
        <strain evidence="7">DUCC20226</strain>
    </source>
</reference>
<dbReference type="GO" id="GO:0000324">
    <property type="term" value="C:fungal-type vacuole"/>
    <property type="evidence" value="ECO:0007669"/>
    <property type="project" value="TreeGrafter"/>
</dbReference>
<dbReference type="GO" id="GO:0005886">
    <property type="term" value="C:plasma membrane"/>
    <property type="evidence" value="ECO:0007669"/>
    <property type="project" value="TreeGrafter"/>
</dbReference>
<feature type="transmembrane region" description="Helical" evidence="6">
    <location>
        <begin position="52"/>
        <end position="71"/>
    </location>
</feature>
<comment type="subcellular location">
    <subcellularLocation>
        <location evidence="1">Membrane</location>
        <topology evidence="1">Multi-pass membrane protein</topology>
    </subcellularLocation>
</comment>
<feature type="transmembrane region" description="Helical" evidence="6">
    <location>
        <begin position="216"/>
        <end position="236"/>
    </location>
</feature>
<evidence type="ECO:0000256" key="4">
    <source>
        <dbReference type="ARBA" id="ARBA00023136"/>
    </source>
</evidence>
<evidence type="ECO:0000256" key="1">
    <source>
        <dbReference type="ARBA" id="ARBA00004141"/>
    </source>
</evidence>
<accession>A0AAD9SQS3</accession>